<accession>A0A1Y1V952</accession>
<comment type="caution">
    <text evidence="2">The sequence shown here is derived from an EMBL/GenBank/DDBJ whole genome shotgun (WGS) entry which is preliminary data.</text>
</comment>
<gene>
    <name evidence="2" type="ORF">BCR36DRAFT_352371</name>
</gene>
<reference evidence="2 3" key="1">
    <citation type="submission" date="2016-08" db="EMBL/GenBank/DDBJ databases">
        <title>Genomes of anaerobic fungi encode conserved fungal cellulosomes for biomass hydrolysis.</title>
        <authorList>
            <consortium name="DOE Joint Genome Institute"/>
            <person name="Haitjema C.H."/>
            <person name="Gilmore S.P."/>
            <person name="Henske J.K."/>
            <person name="Solomon K.V."/>
            <person name="De Groot R."/>
            <person name="Kuo A."/>
            <person name="Mondo S.J."/>
            <person name="Salamov A.A."/>
            <person name="Labutti K."/>
            <person name="Zhao Z."/>
            <person name="Chiniquy J."/>
            <person name="Barry K."/>
            <person name="Brewer H.M."/>
            <person name="Purvine S.O."/>
            <person name="Wright A.T."/>
            <person name="Boxma B."/>
            <person name="Van Alen T."/>
            <person name="Hackstein J.H."/>
            <person name="Baker S.E."/>
            <person name="Grigoriev I.V."/>
            <person name="O'Malley M.A."/>
        </authorList>
    </citation>
    <scope>NUCLEOTIDE SEQUENCE [LARGE SCALE GENOMIC DNA]</scope>
    <source>
        <strain evidence="3">finn</strain>
    </source>
</reference>
<dbReference type="AlphaFoldDB" id="A0A1Y1V952"/>
<sequence>MGDETINNNVTENNNKKEDEVSLTDSESSYVIEEEIVEYEITDSDEDKSMNTKKSSKASQKNNEKSEQNSFYETALKMKDEEMKNDGAIINIDNENKELQDGNVTGENAIDSENKNDPTKLSFKNVSDSMENIKVRLSTTHLDSSYDKINLNKTDNEFMRDIKRMRYIVSRINESHNILKKSLYEMKGNPFSIRDDEPYPDLASECNTESVADVNVDFCEDDMFNIDEAEVFEKYILCIDENNRDVFADHYENLYNMNELFKKTIFTTMSSSLQSLENNKQVSENVAAA</sequence>
<name>A0A1Y1V952_9FUNG</name>
<reference evidence="2 3" key="2">
    <citation type="submission" date="2016-08" db="EMBL/GenBank/DDBJ databases">
        <title>Pervasive Adenine N6-methylation of Active Genes in Fungi.</title>
        <authorList>
            <consortium name="DOE Joint Genome Institute"/>
            <person name="Mondo S.J."/>
            <person name="Dannebaum R.O."/>
            <person name="Kuo R.C."/>
            <person name="Labutti K."/>
            <person name="Haridas S."/>
            <person name="Kuo A."/>
            <person name="Salamov A."/>
            <person name="Ahrendt S.R."/>
            <person name="Lipzen A."/>
            <person name="Sullivan W."/>
            <person name="Andreopoulos W.B."/>
            <person name="Clum A."/>
            <person name="Lindquist E."/>
            <person name="Daum C."/>
            <person name="Ramamoorthy G.K."/>
            <person name="Gryganskyi A."/>
            <person name="Culley D."/>
            <person name="Magnuson J.K."/>
            <person name="James T.Y."/>
            <person name="O'Malley M.A."/>
            <person name="Stajich J.E."/>
            <person name="Spatafora J.W."/>
            <person name="Visel A."/>
            <person name="Grigoriev I.V."/>
        </authorList>
    </citation>
    <scope>NUCLEOTIDE SEQUENCE [LARGE SCALE GENOMIC DNA]</scope>
    <source>
        <strain evidence="3">finn</strain>
    </source>
</reference>
<feature type="compositionally biased region" description="Low complexity" evidence="1">
    <location>
        <begin position="1"/>
        <end position="13"/>
    </location>
</feature>
<evidence type="ECO:0000256" key="1">
    <source>
        <dbReference type="SAM" id="MobiDB-lite"/>
    </source>
</evidence>
<keyword evidence="3" id="KW-1185">Reference proteome</keyword>
<dbReference type="EMBL" id="MCFH01000021">
    <property type="protein sequence ID" value="ORX50318.1"/>
    <property type="molecule type" value="Genomic_DNA"/>
</dbReference>
<dbReference type="OrthoDB" id="2152850at2759"/>
<dbReference type="Proteomes" id="UP000193719">
    <property type="component" value="Unassembled WGS sequence"/>
</dbReference>
<proteinExistence type="predicted"/>
<evidence type="ECO:0000313" key="3">
    <source>
        <dbReference type="Proteomes" id="UP000193719"/>
    </source>
</evidence>
<feature type="compositionally biased region" description="Acidic residues" evidence="1">
    <location>
        <begin position="32"/>
        <end position="46"/>
    </location>
</feature>
<evidence type="ECO:0000313" key="2">
    <source>
        <dbReference type="EMBL" id="ORX50318.1"/>
    </source>
</evidence>
<protein>
    <submittedName>
        <fullName evidence="2">Uncharacterized protein</fullName>
    </submittedName>
</protein>
<feature type="region of interest" description="Disordered" evidence="1">
    <location>
        <begin position="1"/>
        <end position="70"/>
    </location>
</feature>
<organism evidence="2 3">
    <name type="scientific">Piromyces finnis</name>
    <dbReference type="NCBI Taxonomy" id="1754191"/>
    <lineage>
        <taxon>Eukaryota</taxon>
        <taxon>Fungi</taxon>
        <taxon>Fungi incertae sedis</taxon>
        <taxon>Chytridiomycota</taxon>
        <taxon>Chytridiomycota incertae sedis</taxon>
        <taxon>Neocallimastigomycetes</taxon>
        <taxon>Neocallimastigales</taxon>
        <taxon>Neocallimastigaceae</taxon>
        <taxon>Piromyces</taxon>
    </lineage>
</organism>